<dbReference type="STRING" id="1458425.SRAA_0966"/>
<keyword evidence="3" id="KW-1185">Reference proteome</keyword>
<evidence type="ECO:0000313" key="3">
    <source>
        <dbReference type="Proteomes" id="UP000067461"/>
    </source>
</evidence>
<name>A0A060NIQ2_9BURK</name>
<protein>
    <submittedName>
        <fullName evidence="2">Uncharacterized protein</fullName>
    </submittedName>
</protein>
<organism evidence="2 3">
    <name type="scientific">Serpentinimonas raichei</name>
    <dbReference type="NCBI Taxonomy" id="1458425"/>
    <lineage>
        <taxon>Bacteria</taxon>
        <taxon>Pseudomonadati</taxon>
        <taxon>Pseudomonadota</taxon>
        <taxon>Betaproteobacteria</taxon>
        <taxon>Burkholderiales</taxon>
        <taxon>Comamonadaceae</taxon>
        <taxon>Serpentinimonas</taxon>
    </lineage>
</organism>
<dbReference type="EMBL" id="AP014568">
    <property type="protein sequence ID" value="BAO80820.1"/>
    <property type="molecule type" value="Genomic_DNA"/>
</dbReference>
<keyword evidence="1" id="KW-0812">Transmembrane</keyword>
<reference evidence="2 3" key="1">
    <citation type="journal article" date="2014" name="Nat. Commun.">
        <title>Physiological and genomic features of highly alkaliphilic hydrogen-utilizing Betaproteobacteria from a continental serpentinizing site.</title>
        <authorList>
            <person name="Suzuki S."/>
            <person name="Kuenen J.G."/>
            <person name="Schipper K."/>
            <person name="van der Velde S."/>
            <person name="Ishii S."/>
            <person name="Wu A."/>
            <person name="Sorokin D.Y."/>
            <person name="Tenney A."/>
            <person name="Meng X.Y."/>
            <person name="Morrill P.L."/>
            <person name="Kamagata Y."/>
            <person name="Muyzer G."/>
            <person name="Nealson K.H."/>
        </authorList>
    </citation>
    <scope>NUCLEOTIDE SEQUENCE [LARGE SCALE GENOMIC DNA]</scope>
    <source>
        <strain evidence="2 3">A1</strain>
    </source>
</reference>
<evidence type="ECO:0000256" key="1">
    <source>
        <dbReference type="SAM" id="Phobius"/>
    </source>
</evidence>
<sequence length="217" mass="22754">MTYGLEGRFGHVQKKGQWKNAMIHGGCGCAAGGHADVSATFDRKSDAEAYERRRPRRAVGIKRCAGRASGAAGGANVRCGHTDAAIERCRYTGNFFSTHEPFLMPKTTLVFAVLLIALGVVAFGISSNRTALLPAYLGAALAVLGGLSLAFAGARKHLMHVATVVALLGALAPAAVLLIRAAQMSPLALWVNIGMLALSGGLLVLMLRSFIAARRRA</sequence>
<keyword evidence="1" id="KW-1133">Transmembrane helix</keyword>
<feature type="transmembrane region" description="Helical" evidence="1">
    <location>
        <begin position="109"/>
        <end position="127"/>
    </location>
</feature>
<dbReference type="AlphaFoldDB" id="A0A060NIQ2"/>
<dbReference type="Proteomes" id="UP000067461">
    <property type="component" value="Chromosome"/>
</dbReference>
<proteinExistence type="predicted"/>
<keyword evidence="1" id="KW-0472">Membrane</keyword>
<gene>
    <name evidence="2" type="ORF">SRAA_0966</name>
</gene>
<accession>A0A060NIQ2</accession>
<feature type="transmembrane region" description="Helical" evidence="1">
    <location>
        <begin position="133"/>
        <end position="154"/>
    </location>
</feature>
<dbReference type="HOGENOM" id="CLU_1270493_0_0_4"/>
<evidence type="ECO:0000313" key="2">
    <source>
        <dbReference type="EMBL" id="BAO80820.1"/>
    </source>
</evidence>
<feature type="transmembrane region" description="Helical" evidence="1">
    <location>
        <begin position="161"/>
        <end position="181"/>
    </location>
</feature>
<feature type="transmembrane region" description="Helical" evidence="1">
    <location>
        <begin position="187"/>
        <end position="207"/>
    </location>
</feature>
<dbReference type="KEGG" id="cbaa:SRAA_0966"/>